<reference evidence="6 7" key="1">
    <citation type="submission" date="2016-07" db="EMBL/GenBank/DDBJ databases">
        <authorList>
            <person name="Sutton G."/>
            <person name="Brinkac L."/>
            <person name="Sanka R."/>
            <person name="Adams M."/>
            <person name="Lau E."/>
            <person name="Kumar A."/>
            <person name="Macaden R."/>
        </authorList>
    </citation>
    <scope>NUCLEOTIDE SEQUENCE [LARGE SCALE GENOMIC DNA]</scope>
    <source>
        <strain evidence="6 7">GA-0871</strain>
    </source>
</reference>
<dbReference type="GO" id="GO:0016620">
    <property type="term" value="F:oxidoreductase activity, acting on the aldehyde or oxo group of donors, NAD or NADP as acceptor"/>
    <property type="evidence" value="ECO:0007669"/>
    <property type="project" value="UniProtKB-ARBA"/>
</dbReference>
<dbReference type="CDD" id="cd07099">
    <property type="entry name" value="ALDH_DDALDH"/>
    <property type="match status" value="1"/>
</dbReference>
<dbReference type="AlphaFoldDB" id="A0ABD6QE41"/>
<protein>
    <submittedName>
        <fullName evidence="6">Aldehyde dehydrogenase</fullName>
    </submittedName>
</protein>
<evidence type="ECO:0000313" key="7">
    <source>
        <dbReference type="Proteomes" id="UP000187001"/>
    </source>
</evidence>
<dbReference type="RefSeq" id="WP_076208154.1">
    <property type="nucleotide sequence ID" value="NZ_MBER01000181.1"/>
</dbReference>
<dbReference type="SUPFAM" id="SSF53720">
    <property type="entry name" value="ALDH-like"/>
    <property type="match status" value="1"/>
</dbReference>
<dbReference type="InterPro" id="IPR016163">
    <property type="entry name" value="Ald_DH_C"/>
</dbReference>
<dbReference type="Gene3D" id="3.40.605.10">
    <property type="entry name" value="Aldehyde Dehydrogenase, Chain A, domain 1"/>
    <property type="match status" value="1"/>
</dbReference>
<dbReference type="FunFam" id="3.40.309.10:FF:000009">
    <property type="entry name" value="Aldehyde dehydrogenase A"/>
    <property type="match status" value="1"/>
</dbReference>
<dbReference type="PANTHER" id="PTHR43353">
    <property type="entry name" value="SUCCINATE-SEMIALDEHYDE DEHYDROGENASE, MITOCHONDRIAL"/>
    <property type="match status" value="1"/>
</dbReference>
<sequence>MTGKLQRVPSVAAEDNGPRLEVHNPANGLVVGTVPNLSADDVAKMAAELRAAQPEWEELGPHGRARHLLNWLDWVVDNEDHLFGLVHREAGKSWGDAALELMVCMEMINFVTKNGAAFVKDESRRIHGPASFNKRLLVHRKPYQLVGVITPWNYPLGMPMMDVPGALMAGAAVLSKPSEVTPLAWAEAVRAWNEEIGAPRVLGCATGAGDTGRAVVEEVDYIQFTGSTKTGRAIGVRAAERLIPASLELGGKDAMVVFDDADVDRAVAGAVWGGFFNAGQSCIAVERVYVQDGLYQQFVDKLVAEVEKLRVGHDAQGEFSADYGAMATDNQMAIVEGQVADARDKGARVLTGGKRSERGLFYPPTVLVDVDHTMSCMRDETFGPLLPVMRFSTADEAIDLANDSPYGLSGSVWTASVERGRQLGNRIDTGGMNVNNALANVFQIPLPMGGWKQSGLGHRFGGPNMVQKYMKQQAMVTERLRLKGEIYWYPYVLKKSRAVDRVLRLTGLHDWRRRLGRAPKPSS</sequence>
<evidence type="ECO:0000256" key="2">
    <source>
        <dbReference type="ARBA" id="ARBA00023002"/>
    </source>
</evidence>
<dbReference type="Proteomes" id="UP000187001">
    <property type="component" value="Unassembled WGS sequence"/>
</dbReference>
<name>A0ABD6QE41_MYCFO</name>
<gene>
    <name evidence="6" type="ORF">A5742_14625</name>
</gene>
<comment type="similarity">
    <text evidence="1 4">Belongs to the aldehyde dehydrogenase family.</text>
</comment>
<dbReference type="InterPro" id="IPR050740">
    <property type="entry name" value="Aldehyde_DH_Superfamily"/>
</dbReference>
<dbReference type="PROSITE" id="PS00687">
    <property type="entry name" value="ALDEHYDE_DEHYDR_GLU"/>
    <property type="match status" value="1"/>
</dbReference>
<dbReference type="InterPro" id="IPR016161">
    <property type="entry name" value="Ald_DH/histidinol_DH"/>
</dbReference>
<dbReference type="Pfam" id="PF00171">
    <property type="entry name" value="Aldedh"/>
    <property type="match status" value="1"/>
</dbReference>
<dbReference type="InterPro" id="IPR015590">
    <property type="entry name" value="Aldehyde_DH_dom"/>
</dbReference>
<evidence type="ECO:0000259" key="5">
    <source>
        <dbReference type="Pfam" id="PF00171"/>
    </source>
</evidence>
<evidence type="ECO:0000256" key="1">
    <source>
        <dbReference type="ARBA" id="ARBA00009986"/>
    </source>
</evidence>
<accession>A0ABD6QE41</accession>
<feature type="active site" evidence="3">
    <location>
        <position position="248"/>
    </location>
</feature>
<dbReference type="InterPro" id="IPR016162">
    <property type="entry name" value="Ald_DH_N"/>
</dbReference>
<proteinExistence type="inferred from homology"/>
<comment type="caution">
    <text evidence="6">The sequence shown here is derived from an EMBL/GenBank/DDBJ whole genome shotgun (WGS) entry which is preliminary data.</text>
</comment>
<evidence type="ECO:0000256" key="3">
    <source>
        <dbReference type="PROSITE-ProRule" id="PRU10007"/>
    </source>
</evidence>
<dbReference type="EMBL" id="MBER01000181">
    <property type="protein sequence ID" value="OMC33149.1"/>
    <property type="molecule type" value="Genomic_DNA"/>
</dbReference>
<dbReference type="InterPro" id="IPR016160">
    <property type="entry name" value="Ald_DH_CS_CYS"/>
</dbReference>
<evidence type="ECO:0000256" key="4">
    <source>
        <dbReference type="RuleBase" id="RU003345"/>
    </source>
</evidence>
<keyword evidence="2 4" id="KW-0560">Oxidoreductase</keyword>
<dbReference type="PROSITE" id="PS00070">
    <property type="entry name" value="ALDEHYDE_DEHYDR_CYS"/>
    <property type="match status" value="1"/>
</dbReference>
<dbReference type="InterPro" id="IPR029510">
    <property type="entry name" value="Ald_DH_CS_GLU"/>
</dbReference>
<feature type="domain" description="Aldehyde dehydrogenase" evidence="5">
    <location>
        <begin position="16"/>
        <end position="473"/>
    </location>
</feature>
<dbReference type="Gene3D" id="3.40.309.10">
    <property type="entry name" value="Aldehyde Dehydrogenase, Chain A, domain 2"/>
    <property type="match status" value="1"/>
</dbReference>
<organism evidence="6 7">
    <name type="scientific">Mycolicibacterium fortuitum</name>
    <name type="common">Mycobacterium fortuitum</name>
    <dbReference type="NCBI Taxonomy" id="1766"/>
    <lineage>
        <taxon>Bacteria</taxon>
        <taxon>Bacillati</taxon>
        <taxon>Actinomycetota</taxon>
        <taxon>Actinomycetes</taxon>
        <taxon>Mycobacteriales</taxon>
        <taxon>Mycobacteriaceae</taxon>
        <taxon>Mycolicibacterium</taxon>
    </lineage>
</organism>
<evidence type="ECO:0000313" key="6">
    <source>
        <dbReference type="EMBL" id="OMC33149.1"/>
    </source>
</evidence>
<dbReference type="PANTHER" id="PTHR43353:SF5">
    <property type="entry name" value="SUCCINATE-SEMIALDEHYDE DEHYDROGENASE, MITOCHONDRIAL"/>
    <property type="match status" value="1"/>
</dbReference>